<dbReference type="EMBL" id="CM029037">
    <property type="protein sequence ID" value="KAG2659721.1"/>
    <property type="molecule type" value="Genomic_DNA"/>
</dbReference>
<reference evidence="1 2" key="1">
    <citation type="submission" date="2020-05" db="EMBL/GenBank/DDBJ databases">
        <title>WGS assembly of Panicum virgatum.</title>
        <authorList>
            <person name="Lovell J.T."/>
            <person name="Jenkins J."/>
            <person name="Shu S."/>
            <person name="Juenger T.E."/>
            <person name="Schmutz J."/>
        </authorList>
    </citation>
    <scope>NUCLEOTIDE SEQUENCE [LARGE SCALE GENOMIC DNA]</scope>
    <source>
        <strain evidence="2">cv. AP13</strain>
    </source>
</reference>
<protein>
    <submittedName>
        <fullName evidence="1">Uncharacterized protein</fullName>
    </submittedName>
</protein>
<proteinExistence type="predicted"/>
<organism evidence="1 2">
    <name type="scientific">Panicum virgatum</name>
    <name type="common">Blackwell switchgrass</name>
    <dbReference type="NCBI Taxonomy" id="38727"/>
    <lineage>
        <taxon>Eukaryota</taxon>
        <taxon>Viridiplantae</taxon>
        <taxon>Streptophyta</taxon>
        <taxon>Embryophyta</taxon>
        <taxon>Tracheophyta</taxon>
        <taxon>Spermatophyta</taxon>
        <taxon>Magnoliopsida</taxon>
        <taxon>Liliopsida</taxon>
        <taxon>Poales</taxon>
        <taxon>Poaceae</taxon>
        <taxon>PACMAD clade</taxon>
        <taxon>Panicoideae</taxon>
        <taxon>Panicodae</taxon>
        <taxon>Paniceae</taxon>
        <taxon>Panicinae</taxon>
        <taxon>Panicum</taxon>
        <taxon>Panicum sect. Hiantes</taxon>
    </lineage>
</organism>
<dbReference type="AlphaFoldDB" id="A0A8T0XE09"/>
<evidence type="ECO:0000313" key="1">
    <source>
        <dbReference type="EMBL" id="KAG2659721.1"/>
    </source>
</evidence>
<sequence length="128" mass="13676">MPTWRPEAVQCDVRRRGDSGDAVMARWLQSVRLQHLAASSAAGGVGTGGFCGGGLAYPPRREPHAQALRLRARAAQPSGRQHAGGLAHDGLLLYNWSGQATVKSDVHSFWVVLLQLISGRRPSTPASL</sequence>
<name>A0A8T0XE09_PANVG</name>
<evidence type="ECO:0000313" key="2">
    <source>
        <dbReference type="Proteomes" id="UP000823388"/>
    </source>
</evidence>
<dbReference type="Proteomes" id="UP000823388">
    <property type="component" value="Chromosome 1K"/>
</dbReference>
<keyword evidence="2" id="KW-1185">Reference proteome</keyword>
<accession>A0A8T0XE09</accession>
<comment type="caution">
    <text evidence="1">The sequence shown here is derived from an EMBL/GenBank/DDBJ whole genome shotgun (WGS) entry which is preliminary data.</text>
</comment>
<gene>
    <name evidence="1" type="ORF">PVAP13_1KG378700</name>
</gene>